<dbReference type="PANTHER" id="PTHR12815">
    <property type="entry name" value="SORTING AND ASSEMBLY MACHINERY SAMM50 PROTEIN FAMILY MEMBER"/>
    <property type="match status" value="1"/>
</dbReference>
<evidence type="ECO:0000256" key="3">
    <source>
        <dbReference type="ARBA" id="ARBA00022692"/>
    </source>
</evidence>
<keyword evidence="8" id="KW-1185">Reference proteome</keyword>
<feature type="domain" description="POTRA" evidence="6">
    <location>
        <begin position="65"/>
        <end position="146"/>
    </location>
</feature>
<keyword evidence="2" id="KW-1134">Transmembrane beta strand</keyword>
<evidence type="ECO:0000259" key="6">
    <source>
        <dbReference type="Pfam" id="PF07244"/>
    </source>
</evidence>
<dbReference type="eggNOG" id="COG4775">
    <property type="taxonomic scope" value="Bacteria"/>
</dbReference>
<evidence type="ECO:0000256" key="1">
    <source>
        <dbReference type="ARBA" id="ARBA00004370"/>
    </source>
</evidence>
<dbReference type="Proteomes" id="UP000001208">
    <property type="component" value="Chromosome"/>
</dbReference>
<accession>B3QUB3</accession>
<evidence type="ECO:0000259" key="5">
    <source>
        <dbReference type="Pfam" id="PF01103"/>
    </source>
</evidence>
<gene>
    <name evidence="7" type="ordered locus">Ctha_1908</name>
</gene>
<dbReference type="AlphaFoldDB" id="B3QUB3"/>
<keyword evidence="4" id="KW-0472">Membrane</keyword>
<dbReference type="Pfam" id="PF01103">
    <property type="entry name" value="Omp85"/>
    <property type="match status" value="1"/>
</dbReference>
<sequence>MPIFQQIQAFPSDEFQAALLRLTHIYNELGFYDFRIDSIQCSYVEKETCYLVLYLHEGEKYCLSTISFLGVPESEKATLQQQLNIREGDVFSSTKVEDEIQELLEVYEQNGKPFAKIYPQVEESIHETQAHGLFKKVHLTFVIDEGPWVEITGYSIQGLERTDETVVTREFNIAQGENFNVEKFNSIQRNVEQLGFFESVSQPELITLSEKKLAPSDTVSGIICLSVKEGNPNVFDGIIGYQPEEDESSGYFTGYINIILRNMFGSGRKLQLEWSKQSEETQEVTMQYHEPWFLNIPLALTFKLHQLKQDSSYSQMELGLSASYEISEDLYITGTITRNAITPIVESESQTADVLESQTITAGFGILYDTRDFVQNPTSGIKFSNEYQFGSKHISSPDSVLEDYDVKRDISQKQVILDFEAYFQTFQRQVLATALHGKALIAEEIELGDLYRFGGSKDLRGYREEQFAASQLIYTNLEYRFLLSRTTFAFLFFDAGYYYKPKNPLDNESESFDAYKTAFGLGTRLNSPLGIISVSYALGENTSILNGFVHFGLINEF</sequence>
<dbReference type="EMBL" id="CP001100">
    <property type="protein sequence ID" value="ACF14362.1"/>
    <property type="molecule type" value="Genomic_DNA"/>
</dbReference>
<evidence type="ECO:0000256" key="2">
    <source>
        <dbReference type="ARBA" id="ARBA00022452"/>
    </source>
</evidence>
<proteinExistence type="predicted"/>
<feature type="domain" description="Bacterial surface antigen (D15)" evidence="5">
    <location>
        <begin position="262"/>
        <end position="538"/>
    </location>
</feature>
<feature type="domain" description="POTRA" evidence="6">
    <location>
        <begin position="151"/>
        <end position="204"/>
    </location>
</feature>
<dbReference type="RefSeq" id="WP_012500446.1">
    <property type="nucleotide sequence ID" value="NC_011026.1"/>
</dbReference>
<name>B3QUB3_CHLT3</name>
<dbReference type="PANTHER" id="PTHR12815:SF18">
    <property type="entry name" value="SORTING AND ASSEMBLY MACHINERY COMPONENT 50 HOMOLOG"/>
    <property type="match status" value="1"/>
</dbReference>
<dbReference type="Gene3D" id="3.10.20.310">
    <property type="entry name" value="membrane protein fhac"/>
    <property type="match status" value="2"/>
</dbReference>
<organism evidence="7 8">
    <name type="scientific">Chloroherpeton thalassium (strain ATCC 35110 / GB-78)</name>
    <dbReference type="NCBI Taxonomy" id="517418"/>
    <lineage>
        <taxon>Bacteria</taxon>
        <taxon>Pseudomonadati</taxon>
        <taxon>Chlorobiota</taxon>
        <taxon>Chlorobiia</taxon>
        <taxon>Chlorobiales</taxon>
        <taxon>Chloroherpetonaceae</taxon>
        <taxon>Chloroherpeton</taxon>
    </lineage>
</organism>
<reference evidence="7 8" key="1">
    <citation type="submission" date="2008-06" db="EMBL/GenBank/DDBJ databases">
        <title>Complete sequence of Chloroherpeton thalassium ATCC 35110.</title>
        <authorList>
            <consortium name="US DOE Joint Genome Institute"/>
            <person name="Lucas S."/>
            <person name="Copeland A."/>
            <person name="Lapidus A."/>
            <person name="Glavina del Rio T."/>
            <person name="Dalin E."/>
            <person name="Tice H."/>
            <person name="Bruce D."/>
            <person name="Goodwin L."/>
            <person name="Pitluck S."/>
            <person name="Schmutz J."/>
            <person name="Larimer F."/>
            <person name="Land M."/>
            <person name="Hauser L."/>
            <person name="Kyrpides N."/>
            <person name="Mikhailova N."/>
            <person name="Liu Z."/>
            <person name="Li T."/>
            <person name="Zhao F."/>
            <person name="Overmann J."/>
            <person name="Bryant D.A."/>
            <person name="Richardson P."/>
        </authorList>
    </citation>
    <scope>NUCLEOTIDE SEQUENCE [LARGE SCALE GENOMIC DNA]</scope>
    <source>
        <strain evidence="8">ATCC 35110 / GB-78</strain>
    </source>
</reference>
<dbReference type="GO" id="GO:0019867">
    <property type="term" value="C:outer membrane"/>
    <property type="evidence" value="ECO:0007669"/>
    <property type="project" value="InterPro"/>
</dbReference>
<dbReference type="KEGG" id="cts:Ctha_1908"/>
<evidence type="ECO:0000313" key="7">
    <source>
        <dbReference type="EMBL" id="ACF14362.1"/>
    </source>
</evidence>
<dbReference type="InterPro" id="IPR039910">
    <property type="entry name" value="D15-like"/>
</dbReference>
<dbReference type="HOGENOM" id="CLU_031706_0_0_10"/>
<dbReference type="Gene3D" id="2.40.160.50">
    <property type="entry name" value="membrane protein fhac: a member of the omp85/tpsb transporter family"/>
    <property type="match status" value="1"/>
</dbReference>
<comment type="subcellular location">
    <subcellularLocation>
        <location evidence="1">Membrane</location>
    </subcellularLocation>
</comment>
<keyword evidence="3" id="KW-0812">Transmembrane</keyword>
<dbReference type="InterPro" id="IPR010827">
    <property type="entry name" value="BamA/TamA_POTRA"/>
</dbReference>
<evidence type="ECO:0000256" key="4">
    <source>
        <dbReference type="ARBA" id="ARBA00023136"/>
    </source>
</evidence>
<protein>
    <submittedName>
        <fullName evidence="7">Surface antigen (D15)</fullName>
    </submittedName>
</protein>
<dbReference type="InterPro" id="IPR000184">
    <property type="entry name" value="Bac_surfAg_D15"/>
</dbReference>
<dbReference type="STRING" id="517418.Ctha_1908"/>
<evidence type="ECO:0000313" key="8">
    <source>
        <dbReference type="Proteomes" id="UP000001208"/>
    </source>
</evidence>
<dbReference type="Pfam" id="PF07244">
    <property type="entry name" value="POTRA"/>
    <property type="match status" value="2"/>
</dbReference>